<dbReference type="PANTHER" id="PTHR38011:SF11">
    <property type="entry name" value="2,5-DIAMINO-6-RIBOSYLAMINO-4(3H)-PYRIMIDINONE 5'-PHOSPHATE REDUCTASE"/>
    <property type="match status" value="1"/>
</dbReference>
<gene>
    <name evidence="2" type="ORF">SAMN04488132_104196</name>
</gene>
<proteinExistence type="predicted"/>
<dbReference type="RefSeq" id="WP_078831172.1">
    <property type="nucleotide sequence ID" value="NZ_FUWH01000004.1"/>
</dbReference>
<accession>A0A1T4NCI0</accession>
<dbReference type="InterPro" id="IPR024072">
    <property type="entry name" value="DHFR-like_dom_sf"/>
</dbReference>
<dbReference type="Proteomes" id="UP000190888">
    <property type="component" value="Unassembled WGS sequence"/>
</dbReference>
<dbReference type="Gene3D" id="3.40.430.10">
    <property type="entry name" value="Dihydrofolate Reductase, subunit A"/>
    <property type="match status" value="1"/>
</dbReference>
<dbReference type="SUPFAM" id="SSF53597">
    <property type="entry name" value="Dihydrofolate reductase-like"/>
    <property type="match status" value="1"/>
</dbReference>
<evidence type="ECO:0000313" key="3">
    <source>
        <dbReference type="Proteomes" id="UP000190888"/>
    </source>
</evidence>
<dbReference type="Pfam" id="PF01872">
    <property type="entry name" value="RibD_C"/>
    <property type="match status" value="1"/>
</dbReference>
<dbReference type="EMBL" id="FUWH01000004">
    <property type="protein sequence ID" value="SJZ76959.1"/>
    <property type="molecule type" value="Genomic_DNA"/>
</dbReference>
<organism evidence="2 3">
    <name type="scientific">Sediminibacterium ginsengisoli</name>
    <dbReference type="NCBI Taxonomy" id="413434"/>
    <lineage>
        <taxon>Bacteria</taxon>
        <taxon>Pseudomonadati</taxon>
        <taxon>Bacteroidota</taxon>
        <taxon>Chitinophagia</taxon>
        <taxon>Chitinophagales</taxon>
        <taxon>Chitinophagaceae</taxon>
        <taxon>Sediminibacterium</taxon>
    </lineage>
</organism>
<feature type="domain" description="Bacterial bifunctional deaminase-reductase C-terminal" evidence="1">
    <location>
        <begin position="5"/>
        <end position="169"/>
    </location>
</feature>
<name>A0A1T4NCI0_9BACT</name>
<dbReference type="PANTHER" id="PTHR38011">
    <property type="entry name" value="DIHYDROFOLATE REDUCTASE FAMILY PROTEIN (AFU_ORTHOLOGUE AFUA_8G06820)"/>
    <property type="match status" value="1"/>
</dbReference>
<dbReference type="GO" id="GO:0008703">
    <property type="term" value="F:5-amino-6-(5-phosphoribosylamino)uracil reductase activity"/>
    <property type="evidence" value="ECO:0007669"/>
    <property type="project" value="InterPro"/>
</dbReference>
<dbReference type="AlphaFoldDB" id="A0A1T4NCI0"/>
<dbReference type="GO" id="GO:0009231">
    <property type="term" value="P:riboflavin biosynthetic process"/>
    <property type="evidence" value="ECO:0007669"/>
    <property type="project" value="InterPro"/>
</dbReference>
<sequence length="179" mass="19852">MEQRKVSLFIASSVDGFIAGPDDNLEFLALVEKEGEDYGYADFMANVDTVVLGRKTYDKVMQMDMPFPYGTRECYVITHKPKPDAGSVRFHTGDPEELIKTLRAKPGKTIFVDGGASVIEQLMKQDLIDDYIVSFIPVVIGGGTKLFGDTGLARKLQLVQTKSFDTGLVQLRYTRPSTT</sequence>
<evidence type="ECO:0000313" key="2">
    <source>
        <dbReference type="EMBL" id="SJZ76959.1"/>
    </source>
</evidence>
<keyword evidence="3" id="KW-1185">Reference proteome</keyword>
<dbReference type="InterPro" id="IPR050765">
    <property type="entry name" value="Riboflavin_Biosynth_HTPR"/>
</dbReference>
<dbReference type="STRING" id="413434.SAMN04488132_104196"/>
<protein>
    <submittedName>
        <fullName evidence="2">Dihydrofolate reductase</fullName>
    </submittedName>
</protein>
<dbReference type="InterPro" id="IPR002734">
    <property type="entry name" value="RibDG_C"/>
</dbReference>
<evidence type="ECO:0000259" key="1">
    <source>
        <dbReference type="Pfam" id="PF01872"/>
    </source>
</evidence>
<reference evidence="2 3" key="1">
    <citation type="submission" date="2017-02" db="EMBL/GenBank/DDBJ databases">
        <authorList>
            <person name="Peterson S.W."/>
        </authorList>
    </citation>
    <scope>NUCLEOTIDE SEQUENCE [LARGE SCALE GENOMIC DNA]</scope>
    <source>
        <strain evidence="2 3">DSM 22335</strain>
    </source>
</reference>
<dbReference type="OrthoDB" id="195113at2"/>